<evidence type="ECO:0000313" key="1">
    <source>
        <dbReference type="EMBL" id="EFD00395.1"/>
    </source>
</evidence>
<gene>
    <name evidence="1" type="ORF">CLOSTHATH_01387</name>
</gene>
<proteinExistence type="predicted"/>
<dbReference type="HOGENOM" id="CLU_3184600_0_0_9"/>
<evidence type="ECO:0000313" key="2">
    <source>
        <dbReference type="Proteomes" id="UP000004968"/>
    </source>
</evidence>
<protein>
    <submittedName>
        <fullName evidence="1">Uncharacterized protein</fullName>
    </submittedName>
</protein>
<dbReference type="Proteomes" id="UP000004968">
    <property type="component" value="Unassembled WGS sequence"/>
</dbReference>
<accession>D3ACQ9</accession>
<dbReference type="AlphaFoldDB" id="D3ACQ9"/>
<organism evidence="1 2">
    <name type="scientific">Hungatella hathewayi DSM 13479</name>
    <dbReference type="NCBI Taxonomy" id="566550"/>
    <lineage>
        <taxon>Bacteria</taxon>
        <taxon>Bacillati</taxon>
        <taxon>Bacillota</taxon>
        <taxon>Clostridia</taxon>
        <taxon>Lachnospirales</taxon>
        <taxon>Lachnospiraceae</taxon>
        <taxon>Hungatella</taxon>
    </lineage>
</organism>
<comment type="caution">
    <text evidence="1">The sequence shown here is derived from an EMBL/GenBank/DDBJ whole genome shotgun (WGS) entry which is preliminary data.</text>
</comment>
<reference evidence="1 2" key="1">
    <citation type="submission" date="2010-01" db="EMBL/GenBank/DDBJ databases">
        <authorList>
            <person name="Weinstock G."/>
            <person name="Sodergren E."/>
            <person name="Clifton S."/>
            <person name="Fulton L."/>
            <person name="Fulton B."/>
            <person name="Courtney L."/>
            <person name="Fronick C."/>
            <person name="Harrison M."/>
            <person name="Strong C."/>
            <person name="Farmer C."/>
            <person name="Delahaunty K."/>
            <person name="Markovic C."/>
            <person name="Hall O."/>
            <person name="Minx P."/>
            <person name="Tomlinson C."/>
            <person name="Mitreva M."/>
            <person name="Nelson J."/>
            <person name="Hou S."/>
            <person name="Wollam A."/>
            <person name="Pepin K.H."/>
            <person name="Johnson M."/>
            <person name="Bhonagiri V."/>
            <person name="Nash W.E."/>
            <person name="Warren W."/>
            <person name="Chinwalla A."/>
            <person name="Mardis E.R."/>
            <person name="Wilson R.K."/>
        </authorList>
    </citation>
    <scope>NUCLEOTIDE SEQUENCE [LARGE SCALE GENOMIC DNA]</scope>
    <source>
        <strain evidence="1 2">DSM 13479</strain>
    </source>
</reference>
<name>D3ACQ9_9FIRM</name>
<sequence>MPKYQSRISDPLYPYIMRQKAAVFITSSMLRTQRPQLPSSLIPSES</sequence>
<dbReference type="EMBL" id="ACIO01000090">
    <property type="protein sequence ID" value="EFD00395.1"/>
    <property type="molecule type" value="Genomic_DNA"/>
</dbReference>